<accession>A0A382WQ60</accession>
<proteinExistence type="predicted"/>
<reference evidence="1" key="1">
    <citation type="submission" date="2018-05" db="EMBL/GenBank/DDBJ databases">
        <authorList>
            <person name="Lanie J.A."/>
            <person name="Ng W.-L."/>
            <person name="Kazmierczak K.M."/>
            <person name="Andrzejewski T.M."/>
            <person name="Davidsen T.M."/>
            <person name="Wayne K.J."/>
            <person name="Tettelin H."/>
            <person name="Glass J.I."/>
            <person name="Rusch D."/>
            <person name="Podicherti R."/>
            <person name="Tsui H.-C.T."/>
            <person name="Winkler M.E."/>
        </authorList>
    </citation>
    <scope>NUCLEOTIDE SEQUENCE</scope>
</reference>
<organism evidence="1">
    <name type="scientific">marine metagenome</name>
    <dbReference type="NCBI Taxonomy" id="408172"/>
    <lineage>
        <taxon>unclassified sequences</taxon>
        <taxon>metagenomes</taxon>
        <taxon>ecological metagenomes</taxon>
    </lineage>
</organism>
<name>A0A382WQ60_9ZZZZ</name>
<feature type="non-terminal residue" evidence="1">
    <location>
        <position position="68"/>
    </location>
</feature>
<sequence length="68" mass="7781">MMDEGSETTASSGAASLAWASQISHCKNYRRLHKPRVHGWLDFAMPRPLFHDVERWVFRQEPPTVTGV</sequence>
<dbReference type="EMBL" id="UINC01161676">
    <property type="protein sequence ID" value="SVD61007.1"/>
    <property type="molecule type" value="Genomic_DNA"/>
</dbReference>
<gene>
    <name evidence="1" type="ORF">METZ01_LOCUS413861</name>
</gene>
<dbReference type="AlphaFoldDB" id="A0A382WQ60"/>
<evidence type="ECO:0000313" key="1">
    <source>
        <dbReference type="EMBL" id="SVD61007.1"/>
    </source>
</evidence>
<protein>
    <submittedName>
        <fullName evidence="1">Uncharacterized protein</fullName>
    </submittedName>
</protein>